<accession>A0A3D9SWQ7</accession>
<name>A0A3D9SWQ7_9ACTN</name>
<dbReference type="EMBL" id="QTTT01000001">
    <property type="protein sequence ID" value="REF00380.1"/>
    <property type="molecule type" value="Genomic_DNA"/>
</dbReference>
<evidence type="ECO:0000256" key="1">
    <source>
        <dbReference type="SAM" id="MobiDB-lite"/>
    </source>
</evidence>
<dbReference type="Proteomes" id="UP000256661">
    <property type="component" value="Unassembled WGS sequence"/>
</dbReference>
<comment type="caution">
    <text evidence="2">The sequence shown here is derived from an EMBL/GenBank/DDBJ whole genome shotgun (WGS) entry which is preliminary data.</text>
</comment>
<dbReference type="OrthoDB" id="5147132at2"/>
<evidence type="ECO:0000313" key="2">
    <source>
        <dbReference type="EMBL" id="REF00380.1"/>
    </source>
</evidence>
<keyword evidence="3" id="KW-1185">Reference proteome</keyword>
<sequence length="85" mass="9216">MTASTDPMPPSAEPRTHRDDPRWQEHQAAFVADHPGLSAEAQFWVQVRAAHGMYLIELEYSGSGRQPMSLADALQCAGPALIGEG</sequence>
<dbReference type="RefSeq" id="WP_116025539.1">
    <property type="nucleotide sequence ID" value="NZ_QTTT01000001.1"/>
</dbReference>
<evidence type="ECO:0000313" key="3">
    <source>
        <dbReference type="Proteomes" id="UP000256661"/>
    </source>
</evidence>
<feature type="region of interest" description="Disordered" evidence="1">
    <location>
        <begin position="1"/>
        <end position="22"/>
    </location>
</feature>
<organism evidence="2 3">
    <name type="scientific">Thermomonospora umbrina</name>
    <dbReference type="NCBI Taxonomy" id="111806"/>
    <lineage>
        <taxon>Bacteria</taxon>
        <taxon>Bacillati</taxon>
        <taxon>Actinomycetota</taxon>
        <taxon>Actinomycetes</taxon>
        <taxon>Streptosporangiales</taxon>
        <taxon>Thermomonosporaceae</taxon>
        <taxon>Thermomonospora</taxon>
    </lineage>
</organism>
<dbReference type="AlphaFoldDB" id="A0A3D9SWQ7"/>
<gene>
    <name evidence="2" type="ORF">DFJ69_5913</name>
</gene>
<reference evidence="2 3" key="1">
    <citation type="submission" date="2018-08" db="EMBL/GenBank/DDBJ databases">
        <title>Sequencing the genomes of 1000 actinobacteria strains.</title>
        <authorList>
            <person name="Klenk H.-P."/>
        </authorList>
    </citation>
    <scope>NUCLEOTIDE SEQUENCE [LARGE SCALE GENOMIC DNA]</scope>
    <source>
        <strain evidence="2 3">DSM 43927</strain>
    </source>
</reference>
<proteinExistence type="predicted"/>
<protein>
    <submittedName>
        <fullName evidence="2">Uncharacterized protein</fullName>
    </submittedName>
</protein>